<proteinExistence type="predicted"/>
<evidence type="ECO:0000313" key="2">
    <source>
        <dbReference type="Proteomes" id="UP001305647"/>
    </source>
</evidence>
<evidence type="ECO:0008006" key="3">
    <source>
        <dbReference type="Google" id="ProtNLM"/>
    </source>
</evidence>
<sequence>MGWRDEWPSMPDGTPYDGKHLLLLARAGKSPFDGVWDVRLLVREIEEKLNTRVTDIPFIDKGSNNYGILLKTADGRDMVARLARSDVNMPDFDDFPVAVQGAEVRFESTVYHLLRSEVLLLDQAATMRAALFRYDPPHDFSTQYFLERVFRFMPDSLSMPIAPTRDEGDMIRWEDDEETVGPRALAAKQALLKAIPCLLPPETPEASLFRLVLEYGDFGIHNMTITKKVNGEPVVTSLFDWETACIWPALLSDPLMAVSPVDLIVDEDAGPSVTRLPEDATPADLETYKTWASHYVKRLYHEDPGYKAVIRAGKDFRYLWYALRDWRGGDSEKFFGALGAWAEKWIQELEGPI</sequence>
<dbReference type="InterPro" id="IPR011009">
    <property type="entry name" value="Kinase-like_dom_sf"/>
</dbReference>
<accession>A0AAN6Q4D7</accession>
<gene>
    <name evidence="1" type="ORF">N658DRAFT_565712</name>
</gene>
<dbReference type="SUPFAM" id="SSF56112">
    <property type="entry name" value="Protein kinase-like (PK-like)"/>
    <property type="match status" value="1"/>
</dbReference>
<dbReference type="AlphaFoldDB" id="A0AAN6Q4D7"/>
<organism evidence="1 2">
    <name type="scientific">Parathielavia hyrcaniae</name>
    <dbReference type="NCBI Taxonomy" id="113614"/>
    <lineage>
        <taxon>Eukaryota</taxon>
        <taxon>Fungi</taxon>
        <taxon>Dikarya</taxon>
        <taxon>Ascomycota</taxon>
        <taxon>Pezizomycotina</taxon>
        <taxon>Sordariomycetes</taxon>
        <taxon>Sordariomycetidae</taxon>
        <taxon>Sordariales</taxon>
        <taxon>Chaetomiaceae</taxon>
        <taxon>Parathielavia</taxon>
    </lineage>
</organism>
<name>A0AAN6Q4D7_9PEZI</name>
<protein>
    <recommendedName>
        <fullName evidence="3">Aminoglycoside phosphotransferase domain-containing protein</fullName>
    </recommendedName>
</protein>
<keyword evidence="2" id="KW-1185">Reference proteome</keyword>
<comment type="caution">
    <text evidence="1">The sequence shown here is derived from an EMBL/GenBank/DDBJ whole genome shotgun (WGS) entry which is preliminary data.</text>
</comment>
<dbReference type="Proteomes" id="UP001305647">
    <property type="component" value="Unassembled WGS sequence"/>
</dbReference>
<evidence type="ECO:0000313" key="1">
    <source>
        <dbReference type="EMBL" id="KAK4103338.1"/>
    </source>
</evidence>
<dbReference type="EMBL" id="MU863629">
    <property type="protein sequence ID" value="KAK4103338.1"/>
    <property type="molecule type" value="Genomic_DNA"/>
</dbReference>
<reference evidence="1" key="2">
    <citation type="submission" date="2023-05" db="EMBL/GenBank/DDBJ databases">
        <authorList>
            <consortium name="Lawrence Berkeley National Laboratory"/>
            <person name="Steindorff A."/>
            <person name="Hensen N."/>
            <person name="Bonometti L."/>
            <person name="Westerberg I."/>
            <person name="Brannstrom I.O."/>
            <person name="Guillou S."/>
            <person name="Cros-Aarteil S."/>
            <person name="Calhoun S."/>
            <person name="Haridas S."/>
            <person name="Kuo A."/>
            <person name="Mondo S."/>
            <person name="Pangilinan J."/>
            <person name="Riley R."/>
            <person name="Labutti K."/>
            <person name="Andreopoulos B."/>
            <person name="Lipzen A."/>
            <person name="Chen C."/>
            <person name="Yanf M."/>
            <person name="Daum C."/>
            <person name="Ng V."/>
            <person name="Clum A."/>
            <person name="Ohm R."/>
            <person name="Martin F."/>
            <person name="Silar P."/>
            <person name="Natvig D."/>
            <person name="Lalanne C."/>
            <person name="Gautier V."/>
            <person name="Ament-Velasquez S.L."/>
            <person name="Kruys A."/>
            <person name="Hutchinson M.I."/>
            <person name="Powell A.J."/>
            <person name="Barry K."/>
            <person name="Miller A.N."/>
            <person name="Grigoriev I.V."/>
            <person name="Debuchy R."/>
            <person name="Gladieux P."/>
            <person name="Thoren M.H."/>
            <person name="Johannesson H."/>
        </authorList>
    </citation>
    <scope>NUCLEOTIDE SEQUENCE</scope>
    <source>
        <strain evidence="1">CBS 757.83</strain>
    </source>
</reference>
<reference evidence="1" key="1">
    <citation type="journal article" date="2023" name="Mol. Phylogenet. Evol.">
        <title>Genome-scale phylogeny and comparative genomics of the fungal order Sordariales.</title>
        <authorList>
            <person name="Hensen N."/>
            <person name="Bonometti L."/>
            <person name="Westerberg I."/>
            <person name="Brannstrom I.O."/>
            <person name="Guillou S."/>
            <person name="Cros-Aarteil S."/>
            <person name="Calhoun S."/>
            <person name="Haridas S."/>
            <person name="Kuo A."/>
            <person name="Mondo S."/>
            <person name="Pangilinan J."/>
            <person name="Riley R."/>
            <person name="LaButti K."/>
            <person name="Andreopoulos B."/>
            <person name="Lipzen A."/>
            <person name="Chen C."/>
            <person name="Yan M."/>
            <person name="Daum C."/>
            <person name="Ng V."/>
            <person name="Clum A."/>
            <person name="Steindorff A."/>
            <person name="Ohm R.A."/>
            <person name="Martin F."/>
            <person name="Silar P."/>
            <person name="Natvig D.O."/>
            <person name="Lalanne C."/>
            <person name="Gautier V."/>
            <person name="Ament-Velasquez S.L."/>
            <person name="Kruys A."/>
            <person name="Hutchinson M.I."/>
            <person name="Powell A.J."/>
            <person name="Barry K."/>
            <person name="Miller A.N."/>
            <person name="Grigoriev I.V."/>
            <person name="Debuchy R."/>
            <person name="Gladieux P."/>
            <person name="Hiltunen Thoren M."/>
            <person name="Johannesson H."/>
        </authorList>
    </citation>
    <scope>NUCLEOTIDE SEQUENCE</scope>
    <source>
        <strain evidence="1">CBS 757.83</strain>
    </source>
</reference>